<evidence type="ECO:0000256" key="7">
    <source>
        <dbReference type="RuleBase" id="RU003435"/>
    </source>
</evidence>
<dbReference type="GO" id="GO:0046872">
    <property type="term" value="F:metal ion binding"/>
    <property type="evidence" value="ECO:0007669"/>
    <property type="project" value="UniProtKB-UniRule"/>
</dbReference>
<dbReference type="Pfam" id="PF01432">
    <property type="entry name" value="Peptidase_M3"/>
    <property type="match status" value="1"/>
</dbReference>
<keyword evidence="3 7" id="KW-0479">Metal-binding</keyword>
<evidence type="ECO:0000259" key="8">
    <source>
        <dbReference type="Pfam" id="PF01432"/>
    </source>
</evidence>
<name>A0A7I8VSF7_9ANNE</name>
<dbReference type="Gene3D" id="1.10.1370.10">
    <property type="entry name" value="Neurolysin, domain 3"/>
    <property type="match status" value="1"/>
</dbReference>
<reference evidence="9 10" key="1">
    <citation type="submission" date="2020-08" db="EMBL/GenBank/DDBJ databases">
        <authorList>
            <person name="Hejnol A."/>
        </authorList>
    </citation>
    <scope>NUCLEOTIDE SEQUENCE [LARGE SCALE GENOMIC DNA]</scope>
</reference>
<evidence type="ECO:0000313" key="10">
    <source>
        <dbReference type="Proteomes" id="UP000549394"/>
    </source>
</evidence>
<dbReference type="PANTHER" id="PTHR11804">
    <property type="entry name" value="PROTEASE M3 THIMET OLIGOPEPTIDASE-RELATED"/>
    <property type="match status" value="1"/>
</dbReference>
<dbReference type="Gene3D" id="3.40.390.10">
    <property type="entry name" value="Collagenase (Catalytic Domain)"/>
    <property type="match status" value="1"/>
</dbReference>
<comment type="caution">
    <text evidence="9">The sequence shown here is derived from an EMBL/GenBank/DDBJ whole genome shotgun (WGS) entry which is preliminary data.</text>
</comment>
<keyword evidence="10" id="KW-1185">Reference proteome</keyword>
<evidence type="ECO:0000256" key="2">
    <source>
        <dbReference type="ARBA" id="ARBA00022670"/>
    </source>
</evidence>
<protein>
    <submittedName>
        <fullName evidence="9">DgyrCDS7147</fullName>
    </submittedName>
</protein>
<dbReference type="EMBL" id="CAJFCJ010000009">
    <property type="protein sequence ID" value="CAD5118440.1"/>
    <property type="molecule type" value="Genomic_DNA"/>
</dbReference>
<dbReference type="PANTHER" id="PTHR11804:SF83">
    <property type="entry name" value="LD37516P"/>
    <property type="match status" value="1"/>
</dbReference>
<dbReference type="OrthoDB" id="534666at2759"/>
<feature type="domain" description="Peptidase M3A/M3B catalytic" evidence="8">
    <location>
        <begin position="262"/>
        <end position="711"/>
    </location>
</feature>
<dbReference type="InterPro" id="IPR024079">
    <property type="entry name" value="MetalloPept_cat_dom_sf"/>
</dbReference>
<gene>
    <name evidence="9" type="ORF">DGYR_LOCUS6814</name>
</gene>
<evidence type="ECO:0000256" key="6">
    <source>
        <dbReference type="ARBA" id="ARBA00023049"/>
    </source>
</evidence>
<dbReference type="GO" id="GO:0004222">
    <property type="term" value="F:metalloendopeptidase activity"/>
    <property type="evidence" value="ECO:0007669"/>
    <property type="project" value="InterPro"/>
</dbReference>
<evidence type="ECO:0000256" key="1">
    <source>
        <dbReference type="ARBA" id="ARBA00006040"/>
    </source>
</evidence>
<keyword evidence="6 7" id="KW-0482">Metalloprotease</keyword>
<dbReference type="Proteomes" id="UP000549394">
    <property type="component" value="Unassembled WGS sequence"/>
</dbReference>
<keyword evidence="2 7" id="KW-0645">Protease</keyword>
<comment type="cofactor">
    <cofactor evidence="7">
        <name>Zn(2+)</name>
        <dbReference type="ChEBI" id="CHEBI:29105"/>
    </cofactor>
    <text evidence="7">Binds 1 zinc ion.</text>
</comment>
<keyword evidence="4 7" id="KW-0378">Hydrolase</keyword>
<comment type="similarity">
    <text evidence="1 7">Belongs to the peptidase M3 family.</text>
</comment>
<dbReference type="GO" id="GO:0006508">
    <property type="term" value="P:proteolysis"/>
    <property type="evidence" value="ECO:0007669"/>
    <property type="project" value="UniProtKB-KW"/>
</dbReference>
<evidence type="ECO:0000256" key="3">
    <source>
        <dbReference type="ARBA" id="ARBA00022723"/>
    </source>
</evidence>
<proteinExistence type="inferred from homology"/>
<dbReference type="InterPro" id="IPR001567">
    <property type="entry name" value="Pept_M3A_M3B_dom"/>
</dbReference>
<evidence type="ECO:0000313" key="9">
    <source>
        <dbReference type="EMBL" id="CAD5118440.1"/>
    </source>
</evidence>
<dbReference type="InterPro" id="IPR045090">
    <property type="entry name" value="Pept_M3A_M3B"/>
</dbReference>
<evidence type="ECO:0000256" key="5">
    <source>
        <dbReference type="ARBA" id="ARBA00022833"/>
    </source>
</evidence>
<dbReference type="InterPro" id="IPR024077">
    <property type="entry name" value="Neurolysin/TOP_dom2"/>
</dbReference>
<evidence type="ECO:0000256" key="4">
    <source>
        <dbReference type="ARBA" id="ARBA00022801"/>
    </source>
</evidence>
<dbReference type="Gene3D" id="1.10.1370.40">
    <property type="match status" value="1"/>
</dbReference>
<dbReference type="AlphaFoldDB" id="A0A7I8VSF7"/>
<dbReference type="SUPFAM" id="SSF55486">
    <property type="entry name" value="Metalloproteases ('zincins'), catalytic domain"/>
    <property type="match status" value="1"/>
</dbReference>
<sequence>MAGVAHRLVRRPNWINLTQQRRCNSAGYYVLLPEVPPDTASDNAVMRHEEHPQFRQINPDKIITGCSKLAIQYDVQLGQHIESLKNSESALSFEAIFHPIEKMYHPMNTAWRTAKNLNYTCGGPYRTAFQRIHPQVERAKNERWISEDLFKIVKNAKNLPNLTEAQRSLIDMYLMEGKLNGIELTGVDKRSFIETLGKLVDSKNHFRNRVMLSTNIFSHLIHDFNDVTEMPQHVAANLAQDRLRPQHGPWRVTLQQHSVDAVLKYCPNRTTRWNIWYAYNNRASISQDDQNLSNHNIIKDLRQSRLDLSNLLGFENFAHMSMQTKMAGNVKNVLHMIESFRTRLGPILKKQIEDLKALAAEDGVKDLKPWDVYYYRRKLADQLFKVDDAIIAQYFPFETVLDRIFEFIGKAFNIQIVECTGKVDSWNSEVRYFKIIDCDTQNELASFYADFWKRNNKIKGAWMEVGREYSSLLNCKPYSYLNMSINKPSSHPYALLTLNDVQTLMFELGHGLQQLLTTAEVSELAGQRNIEWDAVQAIPLLFSKLLHTPYCLSQFSCHHTTKERLPEEYIQAIIGRQNHFSSLDLMRQLYLSAFDLEMNIGNDHWYTTMKRLWNEFMPMPHHDDDNHPCWMTSIFSDFHSAAYYSFVWSDMMAADLKSSFMEGEGLENEQHLRNVGMRLRNTLLSMGGSISASEVFRRFQGRDPSHEHLLNDIIRD</sequence>
<accession>A0A7I8VSF7</accession>
<keyword evidence="5 7" id="KW-0862">Zinc</keyword>
<organism evidence="9 10">
    <name type="scientific">Dimorphilus gyrociliatus</name>
    <dbReference type="NCBI Taxonomy" id="2664684"/>
    <lineage>
        <taxon>Eukaryota</taxon>
        <taxon>Metazoa</taxon>
        <taxon>Spiralia</taxon>
        <taxon>Lophotrochozoa</taxon>
        <taxon>Annelida</taxon>
        <taxon>Polychaeta</taxon>
        <taxon>Polychaeta incertae sedis</taxon>
        <taxon>Dinophilidae</taxon>
        <taxon>Dimorphilus</taxon>
    </lineage>
</organism>